<gene>
    <name evidence="2" type="ORF">DW355_10095</name>
</gene>
<evidence type="ECO:0000313" key="3">
    <source>
        <dbReference type="Proteomes" id="UP000292939"/>
    </source>
</evidence>
<dbReference type="KEGG" id="hgr:DW355_10095"/>
<dbReference type="EMBL" id="CP031395">
    <property type="protein sequence ID" value="QBK05074.1"/>
    <property type="molecule type" value="Genomic_DNA"/>
</dbReference>
<evidence type="ECO:0000313" key="2">
    <source>
        <dbReference type="EMBL" id="QBK05074.1"/>
    </source>
</evidence>
<dbReference type="AlphaFoldDB" id="A0A4P6UKQ4"/>
<dbReference type="InterPro" id="IPR045767">
    <property type="entry name" value="DUF6134"/>
</dbReference>
<organism evidence="2 3">
    <name type="scientific">Hylemonella gracilis</name>
    <dbReference type="NCBI Taxonomy" id="80880"/>
    <lineage>
        <taxon>Bacteria</taxon>
        <taxon>Pseudomonadati</taxon>
        <taxon>Pseudomonadota</taxon>
        <taxon>Betaproteobacteria</taxon>
        <taxon>Burkholderiales</taxon>
        <taxon>Comamonadaceae</taxon>
        <taxon>Hylemonella</taxon>
    </lineage>
</organism>
<proteinExistence type="predicted"/>
<protein>
    <submittedName>
        <fullName evidence="2">Uncharacterized protein</fullName>
    </submittedName>
</protein>
<reference evidence="2 3" key="1">
    <citation type="submission" date="2018-07" db="EMBL/GenBank/DDBJ databases">
        <title>Exploring interactions and the metabolic potential of the ultra-small soil bacteria Hylemonella gracilis.</title>
        <authorList>
            <person name="Tyc O."/>
            <person name="Kulkarni P."/>
            <person name="Gawehns F."/>
            <person name="Hundscheid M."/>
            <person name="Zweers H."/>
            <person name="Garbeva P."/>
        </authorList>
    </citation>
    <scope>NUCLEOTIDE SEQUENCE [LARGE SCALE GENOMIC DNA]</scope>
    <source>
        <strain evidence="2 3">NS1</strain>
    </source>
</reference>
<accession>A0A4P6UKQ4</accession>
<name>A0A4P6UKQ4_9BURK</name>
<feature type="compositionally biased region" description="Basic and acidic residues" evidence="1">
    <location>
        <begin position="14"/>
        <end position="24"/>
    </location>
</feature>
<evidence type="ECO:0000256" key="1">
    <source>
        <dbReference type="SAM" id="MobiDB-lite"/>
    </source>
</evidence>
<feature type="region of interest" description="Disordered" evidence="1">
    <location>
        <begin position="1"/>
        <end position="24"/>
    </location>
</feature>
<dbReference type="Proteomes" id="UP000292939">
    <property type="component" value="Chromosome"/>
</dbReference>
<sequence length="183" mass="21326">MLLDDDEVGTHSFRVSDEPQRGEREVRSEARFTVRFLFLNAYRYAHEARERWQGDCLTRIEARTDDNGDILAVRGERRAEAFAVDGPKGQEQMTGCVMSFAYWNPRMRQQTRLLNSQTGLWQDVRIEPRGTETLTVLGTPTSARRYALRGEDLQIDLWYDGADDWVQLESRVTGGRTLRYQRF</sequence>
<dbReference type="Pfam" id="PF19630">
    <property type="entry name" value="DUF6134"/>
    <property type="match status" value="1"/>
</dbReference>